<gene>
    <name evidence="1" type="primary">88</name>
    <name evidence="1" type="ORF">SEA_SAGUARO_88</name>
</gene>
<dbReference type="Proteomes" id="UP000269292">
    <property type="component" value="Segment"/>
</dbReference>
<dbReference type="GeneID" id="60321155"/>
<proteinExistence type="predicted"/>
<dbReference type="RefSeq" id="YP_009949751.1">
    <property type="nucleotide sequence ID" value="NC_051583.1"/>
</dbReference>
<protein>
    <submittedName>
        <fullName evidence="1">Uncharacterized protein</fullName>
    </submittedName>
</protein>
<reference evidence="1 2" key="1">
    <citation type="submission" date="2018-08" db="EMBL/GenBank/DDBJ databases">
        <authorList>
            <person name="Washington J.M."/>
            <person name="Garlena R.A."/>
            <person name="Russell D.A."/>
            <person name="Pope W.H."/>
            <person name="Jacobs-Sera D."/>
            <person name="Hatfull G.F."/>
        </authorList>
    </citation>
    <scope>NUCLEOTIDE SEQUENCE [LARGE SCALE GENOMIC DNA]</scope>
</reference>
<dbReference type="KEGG" id="vg:60321155"/>
<keyword evidence="2" id="KW-1185">Reference proteome</keyword>
<organism evidence="1 2">
    <name type="scientific">Mycobacterium phage Saguaro</name>
    <dbReference type="NCBI Taxonomy" id="2315616"/>
    <lineage>
        <taxon>Viruses</taxon>
        <taxon>Duplodnaviria</taxon>
        <taxon>Heunggongvirae</taxon>
        <taxon>Uroviricota</taxon>
        <taxon>Caudoviricetes</taxon>
        <taxon>Bclasvirinae</taxon>
        <taxon>Saguarovirus</taxon>
        <taxon>Saguarovirus saguaro</taxon>
    </lineage>
</organism>
<name>A0A386KCZ4_9CAUD</name>
<accession>A0A386KCZ4</accession>
<sequence length="117" mass="12584">MKWTRPTADGGRYEAGPYVVENLGRHGWAASGPGFRTVHATKADAQSDCGDAALERIAGQEATVGPVVGDIVVVTATGRRGQVSAIMNGTHHPLYCIRFARGKRLCLDRHEFEVLVP</sequence>
<evidence type="ECO:0000313" key="2">
    <source>
        <dbReference type="Proteomes" id="UP000269292"/>
    </source>
</evidence>
<evidence type="ECO:0000313" key="1">
    <source>
        <dbReference type="EMBL" id="AYD82080.1"/>
    </source>
</evidence>
<dbReference type="EMBL" id="MH744423">
    <property type="protein sequence ID" value="AYD82080.1"/>
    <property type="molecule type" value="Genomic_DNA"/>
</dbReference>